<dbReference type="RefSeq" id="WP_148979282.1">
    <property type="nucleotide sequence ID" value="NZ_JBNILM010000004.1"/>
</dbReference>
<dbReference type="NCBIfam" id="TIGR01076">
    <property type="entry name" value="sortase_fam"/>
    <property type="match status" value="1"/>
</dbReference>
<reference evidence="3 4" key="1">
    <citation type="submission" date="2019-08" db="EMBL/GenBank/DDBJ databases">
        <title>Bacillus genomes from the desert of Cuatro Cienegas, Coahuila.</title>
        <authorList>
            <person name="Olmedo-Alvarez G."/>
        </authorList>
    </citation>
    <scope>NUCLEOTIDE SEQUENCE [LARGE SCALE GENOMIC DNA]</scope>
    <source>
        <strain evidence="3 4">CH98b_3T</strain>
    </source>
</reference>
<dbReference type="CDD" id="cd05828">
    <property type="entry name" value="Sortase_D_1"/>
    <property type="match status" value="1"/>
</dbReference>
<feature type="active site" description="Proton donor/acceptor" evidence="2">
    <location>
        <position position="114"/>
    </location>
</feature>
<dbReference type="Proteomes" id="UP000324517">
    <property type="component" value="Unassembled WGS sequence"/>
</dbReference>
<accession>A0A5D4TCF1</accession>
<feature type="active site" description="Acyl-thioester intermediate" evidence="2">
    <location>
        <position position="171"/>
    </location>
</feature>
<evidence type="ECO:0000313" key="3">
    <source>
        <dbReference type="EMBL" id="TYS72418.1"/>
    </source>
</evidence>
<comment type="caution">
    <text evidence="3">The sequence shown here is derived from an EMBL/GenBank/DDBJ whole genome shotgun (WGS) entry which is preliminary data.</text>
</comment>
<evidence type="ECO:0000256" key="2">
    <source>
        <dbReference type="PIRSR" id="PIRSR605754-1"/>
    </source>
</evidence>
<keyword evidence="1" id="KW-0378">Hydrolase</keyword>
<sequence length="207" mass="22381">MRERCLVVVLWILMGTGAALFIGSGLLYWQGVSAVEDRSEFGSKVEEGGGQELKAPLAVSIAAGDEIGEVYFPVLEVGIPVFHGVTEGVLGKGVGHVPGTSLPGDGGNIVLSGHRDTVFRRLEEIKVGDKVVFEFGGGLYTYKIGKIRVVDKEDTSVVVPRPSEVLTITTCYPFRFIGSAPERYVLEAEFIGKEELMEDGLMRETQS</sequence>
<dbReference type="InterPro" id="IPR053525">
    <property type="entry name" value="Sortase_D"/>
</dbReference>
<dbReference type="Gene3D" id="2.40.260.10">
    <property type="entry name" value="Sortase"/>
    <property type="match status" value="1"/>
</dbReference>
<dbReference type="SUPFAM" id="SSF63817">
    <property type="entry name" value="Sortase"/>
    <property type="match status" value="1"/>
</dbReference>
<dbReference type="OrthoDB" id="165822at2"/>
<evidence type="ECO:0000256" key="1">
    <source>
        <dbReference type="ARBA" id="ARBA00022801"/>
    </source>
</evidence>
<dbReference type="GO" id="GO:0016787">
    <property type="term" value="F:hydrolase activity"/>
    <property type="evidence" value="ECO:0007669"/>
    <property type="project" value="UniProtKB-KW"/>
</dbReference>
<dbReference type="AlphaFoldDB" id="A0A5D4TCF1"/>
<evidence type="ECO:0000313" key="4">
    <source>
        <dbReference type="Proteomes" id="UP000324517"/>
    </source>
</evidence>
<proteinExistence type="predicted"/>
<name>A0A5D4TCF1_9BACI</name>
<dbReference type="Pfam" id="PF04203">
    <property type="entry name" value="Sortase"/>
    <property type="match status" value="1"/>
</dbReference>
<protein>
    <submittedName>
        <fullName evidence="3">Class D sortase</fullName>
    </submittedName>
</protein>
<organism evidence="3 4">
    <name type="scientific">Sutcliffiella horikoshii</name>
    <dbReference type="NCBI Taxonomy" id="79883"/>
    <lineage>
        <taxon>Bacteria</taxon>
        <taxon>Bacillati</taxon>
        <taxon>Bacillota</taxon>
        <taxon>Bacilli</taxon>
        <taxon>Bacillales</taxon>
        <taxon>Bacillaceae</taxon>
        <taxon>Sutcliffiella</taxon>
    </lineage>
</organism>
<dbReference type="InterPro" id="IPR041999">
    <property type="entry name" value="Sortase_D_1"/>
</dbReference>
<dbReference type="InterPro" id="IPR023365">
    <property type="entry name" value="Sortase_dom-sf"/>
</dbReference>
<dbReference type="EMBL" id="VTET01000004">
    <property type="protein sequence ID" value="TYS72418.1"/>
    <property type="molecule type" value="Genomic_DNA"/>
</dbReference>
<gene>
    <name evidence="3" type="ORF">FZC75_10745</name>
</gene>
<dbReference type="NCBIfam" id="NF033746">
    <property type="entry name" value="class_D_sortase"/>
    <property type="match status" value="1"/>
</dbReference>
<dbReference type="InterPro" id="IPR005754">
    <property type="entry name" value="Sortase"/>
</dbReference>